<evidence type="ECO:0000256" key="2">
    <source>
        <dbReference type="ARBA" id="ARBA00007131"/>
    </source>
</evidence>
<reference evidence="5 6" key="1">
    <citation type="journal article" date="2015" name="Nature">
        <title>rRNA introns, odd ribosomes, and small enigmatic genomes across a large radiation of phyla.</title>
        <authorList>
            <person name="Brown C.T."/>
            <person name="Hug L.A."/>
            <person name="Thomas B.C."/>
            <person name="Sharon I."/>
            <person name="Castelle C.J."/>
            <person name="Singh A."/>
            <person name="Wilkins M.J."/>
            <person name="Williams K.H."/>
            <person name="Banfield J.F."/>
        </authorList>
    </citation>
    <scope>NUCLEOTIDE SEQUENCE [LARGE SCALE GENOMIC DNA]</scope>
</reference>
<comment type="caution">
    <text evidence="5">The sequence shown here is derived from an EMBL/GenBank/DDBJ whole genome shotgun (WGS) entry which is preliminary data.</text>
</comment>
<dbReference type="InterPro" id="IPR029061">
    <property type="entry name" value="THDP-binding"/>
</dbReference>
<evidence type="ECO:0000259" key="4">
    <source>
        <dbReference type="SMART" id="SM00861"/>
    </source>
</evidence>
<dbReference type="EMBL" id="LCFP01000005">
    <property type="protein sequence ID" value="KKS97792.1"/>
    <property type="molecule type" value="Genomic_DNA"/>
</dbReference>
<dbReference type="PANTHER" id="PTHR43825:SF5">
    <property type="entry name" value="HYPOTHETICAL TRANSKETOLASE FAMILY PROTEIN"/>
    <property type="match status" value="1"/>
</dbReference>
<dbReference type="Gene3D" id="3.40.50.970">
    <property type="match status" value="1"/>
</dbReference>
<accession>A0A0G1DJP3</accession>
<dbReference type="STRING" id="1618443.UV73_C0005G0069"/>
<comment type="similarity">
    <text evidence="2">Belongs to the transketolase family.</text>
</comment>
<name>A0A0G1DJP3_9BACT</name>
<dbReference type="SUPFAM" id="SSF52922">
    <property type="entry name" value="TK C-terminal domain-like"/>
    <property type="match status" value="1"/>
</dbReference>
<dbReference type="InterPro" id="IPR005475">
    <property type="entry name" value="Transketolase-like_Pyr-bd"/>
</dbReference>
<dbReference type="Pfam" id="PF02780">
    <property type="entry name" value="Transketolase_C"/>
    <property type="match status" value="1"/>
</dbReference>
<gene>
    <name evidence="5" type="ORF">UV73_C0005G0069</name>
</gene>
<evidence type="ECO:0000256" key="3">
    <source>
        <dbReference type="ARBA" id="ARBA00023052"/>
    </source>
</evidence>
<protein>
    <submittedName>
        <fullName evidence="5">Transketolase domain-containing protein, transketolase</fullName>
        <ecNumber evidence="5">2.2.1.1</ecNumber>
    </submittedName>
</protein>
<dbReference type="Gene3D" id="3.40.50.920">
    <property type="match status" value="1"/>
</dbReference>
<dbReference type="InterPro" id="IPR033248">
    <property type="entry name" value="Transketolase_C"/>
</dbReference>
<dbReference type="Proteomes" id="UP000034894">
    <property type="component" value="Unassembled WGS sequence"/>
</dbReference>
<dbReference type="PATRIC" id="fig|1618443.3.peg.907"/>
<evidence type="ECO:0000313" key="6">
    <source>
        <dbReference type="Proteomes" id="UP000034894"/>
    </source>
</evidence>
<dbReference type="SMART" id="SM00861">
    <property type="entry name" value="Transket_pyr"/>
    <property type="match status" value="1"/>
</dbReference>
<dbReference type="AlphaFoldDB" id="A0A0G1DJP3"/>
<dbReference type="Pfam" id="PF02779">
    <property type="entry name" value="Transket_pyr"/>
    <property type="match status" value="1"/>
</dbReference>
<sequence>MRKMSLEMVYRLAKKDRRVFFIGSDLGFGTLLQFEKELPGQFLKEGVSEAYIIGLAAGLALEGKIVYINTIATFLTRRCFEQIVVDLALHRAKVRLIGSGGGLVYAPLGPTHLAIEDIAIMRAIPNMTVIACADSREMEKMMLKTVDWPGPIYIRLAKGSDPLVTRGGFTIGRAYVYARGKDVLLVTTGITLQLALEAKEILGKKNVKAGILHVPTLKPLDKKTIIKTVRAYPAVISVEEHSLIGGLGSGIAEIISEADFIGRKLFRRIALPDEFPEGYGSQKEQLLDKRITVAEIVKTAEKLLK</sequence>
<keyword evidence="3" id="KW-0786">Thiamine pyrophosphate</keyword>
<comment type="cofactor">
    <cofactor evidence="1">
        <name>thiamine diphosphate</name>
        <dbReference type="ChEBI" id="CHEBI:58937"/>
    </cofactor>
</comment>
<dbReference type="PANTHER" id="PTHR43825">
    <property type="entry name" value="PYRUVATE DEHYDROGENASE E1 COMPONENT"/>
    <property type="match status" value="1"/>
</dbReference>
<keyword evidence="5" id="KW-0808">Transferase</keyword>
<dbReference type="EC" id="2.2.1.1" evidence="5"/>
<feature type="domain" description="Transketolase-like pyrimidine-binding" evidence="4">
    <location>
        <begin position="1"/>
        <end position="163"/>
    </location>
</feature>
<evidence type="ECO:0000256" key="1">
    <source>
        <dbReference type="ARBA" id="ARBA00001964"/>
    </source>
</evidence>
<proteinExistence type="inferred from homology"/>
<dbReference type="InterPro" id="IPR051157">
    <property type="entry name" value="PDH/Transketolase"/>
</dbReference>
<dbReference type="FunFam" id="3.40.50.970:FF:000129">
    <property type="entry name" value="Transketolase"/>
    <property type="match status" value="1"/>
</dbReference>
<organism evidence="5 6">
    <name type="scientific">Candidatus Gottesmanbacteria bacterium GW2011_GWA2_43_14</name>
    <dbReference type="NCBI Taxonomy" id="1618443"/>
    <lineage>
        <taxon>Bacteria</taxon>
        <taxon>Candidatus Gottesmaniibacteriota</taxon>
    </lineage>
</organism>
<dbReference type="InterPro" id="IPR009014">
    <property type="entry name" value="Transketo_C/PFOR_II"/>
</dbReference>
<evidence type="ECO:0000313" key="5">
    <source>
        <dbReference type="EMBL" id="KKS97792.1"/>
    </source>
</evidence>
<dbReference type="CDD" id="cd07033">
    <property type="entry name" value="TPP_PYR_DXS_TK_like"/>
    <property type="match status" value="1"/>
</dbReference>
<dbReference type="GO" id="GO:0004802">
    <property type="term" value="F:transketolase activity"/>
    <property type="evidence" value="ECO:0007669"/>
    <property type="project" value="UniProtKB-EC"/>
</dbReference>
<dbReference type="SUPFAM" id="SSF52518">
    <property type="entry name" value="Thiamin diphosphate-binding fold (THDP-binding)"/>
    <property type="match status" value="1"/>
</dbReference>